<evidence type="ECO:0000256" key="1">
    <source>
        <dbReference type="ARBA" id="ARBA00004127"/>
    </source>
</evidence>
<keyword evidence="9 10" id="KW-0472">Membrane</keyword>
<evidence type="ECO:0000256" key="6">
    <source>
        <dbReference type="ARBA" id="ARBA00022840"/>
    </source>
</evidence>
<protein>
    <submittedName>
        <fullName evidence="12">Heavy metal translocating P-type ATPase</fullName>
    </submittedName>
</protein>
<evidence type="ECO:0000256" key="7">
    <source>
        <dbReference type="ARBA" id="ARBA00022967"/>
    </source>
</evidence>
<dbReference type="InterPro" id="IPR023214">
    <property type="entry name" value="HAD_sf"/>
</dbReference>
<comment type="caution">
    <text evidence="12">The sequence shown here is derived from an EMBL/GenBank/DDBJ whole genome shotgun (WGS) entry which is preliminary data.</text>
</comment>
<dbReference type="Pfam" id="PF00403">
    <property type="entry name" value="HMA"/>
    <property type="match status" value="1"/>
</dbReference>
<feature type="transmembrane region" description="Helical" evidence="10">
    <location>
        <begin position="326"/>
        <end position="348"/>
    </location>
</feature>
<dbReference type="SFLD" id="SFLDG00002">
    <property type="entry name" value="C1.7:_P-type_atpase_like"/>
    <property type="match status" value="1"/>
</dbReference>
<dbReference type="SFLD" id="SFLDF00027">
    <property type="entry name" value="p-type_atpase"/>
    <property type="match status" value="1"/>
</dbReference>
<dbReference type="SFLD" id="SFLDS00003">
    <property type="entry name" value="Haloacid_Dehalogenase"/>
    <property type="match status" value="1"/>
</dbReference>
<dbReference type="PRINTS" id="PR00941">
    <property type="entry name" value="CDATPASE"/>
</dbReference>
<dbReference type="PRINTS" id="PR00119">
    <property type="entry name" value="CATATPASE"/>
</dbReference>
<feature type="transmembrane region" description="Helical" evidence="10">
    <location>
        <begin position="360"/>
        <end position="385"/>
    </location>
</feature>
<dbReference type="InterPro" id="IPR023299">
    <property type="entry name" value="ATPase_P-typ_cyto_dom_N"/>
</dbReference>
<dbReference type="InterPro" id="IPR017969">
    <property type="entry name" value="Heavy-metal-associated_CS"/>
</dbReference>
<dbReference type="Pfam" id="PF00122">
    <property type="entry name" value="E1-E2_ATPase"/>
    <property type="match status" value="1"/>
</dbReference>
<evidence type="ECO:0000256" key="8">
    <source>
        <dbReference type="ARBA" id="ARBA00022989"/>
    </source>
</evidence>
<accession>A0ABU5E2M4</accession>
<sequence>MTASATEYRLKVSGMTCAACASRIEKVLRRLPGVATADVNLASEEAVVAGSDAVTRAAIQQAVEKAGYGIRDDKAAVTVDHEGWLILGGAALTLPLLLPMLVELVTGGMWMLDPWVQLTLALPVQFGLGLPFYLGAWRALRGFSGNMDLLVSIGTSAAFGLSLFMMAQGNLHHLYFESAAVIIVLVRLGKWLEKRAKKRTLSALTALNALWPAQARVRRADKEIDIPLQQVTIGDIALVRAGERIPADGRIISGESEIDESLITGESRPRAVAVGDRVIGGAVNGMGALEIAVAAVGAETTLARIIRMVTAAQGAKAPIQRLADRVSAIFVPVVLVIAAITVAGWLLAGAGIETALINAVAVLVIACPCALGLATPAAIMVGVGAGARHGILIRDAAALETAGDITLVAFDKTGTLTEGKPRVAGIKTTGANDETSALLLATALQAGSTHALADALRTASGDRPIPAARGAHVIAGRGVAAEIDGRQYILGTAKMLREAGVDIAALAEAAAQFAAEGASVSYLAETAPARRLIAVFAFADQVKASAKAAIAMLHDLGVRSLMLTGDNRGAAAKIAAALGLDDVRAELLPDDKTHAVGDLQRDGAKVAMVGDGVNDAPALAAADLGLAMATGTDVAIETAGIALMRGDPALVPQAIALARATTRKIKENLAWAFIFNLLGIPLAAFGYLSPIIAGGAMALSSVAVITNALTLNRWRFR</sequence>
<dbReference type="InterPro" id="IPR023298">
    <property type="entry name" value="ATPase_P-typ_TM_dom_sf"/>
</dbReference>
<comment type="subcellular location">
    <subcellularLocation>
        <location evidence="10">Cell membrane</location>
    </subcellularLocation>
    <subcellularLocation>
        <location evidence="1">Endomembrane system</location>
        <topology evidence="1">Multi-pass membrane protein</topology>
    </subcellularLocation>
</comment>
<dbReference type="InterPro" id="IPR001757">
    <property type="entry name" value="P_typ_ATPase"/>
</dbReference>
<evidence type="ECO:0000256" key="3">
    <source>
        <dbReference type="ARBA" id="ARBA00022692"/>
    </source>
</evidence>
<feature type="transmembrane region" description="Helical" evidence="10">
    <location>
        <begin position="114"/>
        <end position="137"/>
    </location>
</feature>
<dbReference type="PROSITE" id="PS00154">
    <property type="entry name" value="ATPASE_E1_E2"/>
    <property type="match status" value="1"/>
</dbReference>
<dbReference type="Gene3D" id="3.30.70.100">
    <property type="match status" value="1"/>
</dbReference>
<keyword evidence="13" id="KW-1185">Reference proteome</keyword>
<feature type="transmembrane region" description="Helical" evidence="10">
    <location>
        <begin position="173"/>
        <end position="189"/>
    </location>
</feature>
<dbReference type="PROSITE" id="PS01047">
    <property type="entry name" value="HMA_1"/>
    <property type="match status" value="1"/>
</dbReference>
<keyword evidence="3 10" id="KW-0812">Transmembrane</keyword>
<dbReference type="InterPro" id="IPR036163">
    <property type="entry name" value="HMA_dom_sf"/>
</dbReference>
<keyword evidence="10" id="KW-1003">Cell membrane</keyword>
<dbReference type="InterPro" id="IPR044492">
    <property type="entry name" value="P_typ_ATPase_HD_dom"/>
</dbReference>
<evidence type="ECO:0000313" key="13">
    <source>
        <dbReference type="Proteomes" id="UP001271769"/>
    </source>
</evidence>
<feature type="domain" description="HMA" evidence="11">
    <location>
        <begin position="6"/>
        <end position="71"/>
    </location>
</feature>
<dbReference type="PANTHER" id="PTHR43520:SF8">
    <property type="entry name" value="P-TYPE CU(+) TRANSPORTER"/>
    <property type="match status" value="1"/>
</dbReference>
<feature type="transmembrane region" description="Helical" evidence="10">
    <location>
        <begin position="84"/>
        <end position="102"/>
    </location>
</feature>
<dbReference type="InterPro" id="IPR018303">
    <property type="entry name" value="ATPase_P-typ_P_site"/>
</dbReference>
<evidence type="ECO:0000256" key="4">
    <source>
        <dbReference type="ARBA" id="ARBA00022723"/>
    </source>
</evidence>
<dbReference type="InterPro" id="IPR008250">
    <property type="entry name" value="ATPase_P-typ_transduc_dom_A_sf"/>
</dbReference>
<keyword evidence="6 10" id="KW-0067">ATP-binding</keyword>
<evidence type="ECO:0000256" key="10">
    <source>
        <dbReference type="RuleBase" id="RU362081"/>
    </source>
</evidence>
<evidence type="ECO:0000313" key="12">
    <source>
        <dbReference type="EMBL" id="MDY0873440.1"/>
    </source>
</evidence>
<dbReference type="InterPro" id="IPR036412">
    <property type="entry name" value="HAD-like_sf"/>
</dbReference>
<dbReference type="InterPro" id="IPR059000">
    <property type="entry name" value="ATPase_P-type_domA"/>
</dbReference>
<evidence type="ECO:0000256" key="5">
    <source>
        <dbReference type="ARBA" id="ARBA00022741"/>
    </source>
</evidence>
<dbReference type="CDD" id="cd00371">
    <property type="entry name" value="HMA"/>
    <property type="match status" value="1"/>
</dbReference>
<dbReference type="PROSITE" id="PS50846">
    <property type="entry name" value="HMA_2"/>
    <property type="match status" value="1"/>
</dbReference>
<dbReference type="Pfam" id="PF00702">
    <property type="entry name" value="Hydrolase"/>
    <property type="match status" value="1"/>
</dbReference>
<proteinExistence type="inferred from homology"/>
<dbReference type="InterPro" id="IPR027256">
    <property type="entry name" value="P-typ_ATPase_IB"/>
</dbReference>
<dbReference type="InterPro" id="IPR006121">
    <property type="entry name" value="HMA_dom"/>
</dbReference>
<feature type="transmembrane region" description="Helical" evidence="10">
    <location>
        <begin position="149"/>
        <end position="167"/>
    </location>
</feature>
<keyword evidence="5 10" id="KW-0547">Nucleotide-binding</keyword>
<dbReference type="PANTHER" id="PTHR43520">
    <property type="entry name" value="ATP7, ISOFORM B"/>
    <property type="match status" value="1"/>
</dbReference>
<dbReference type="Gene3D" id="3.40.1110.10">
    <property type="entry name" value="Calcium-transporting ATPase, cytoplasmic domain N"/>
    <property type="match status" value="1"/>
</dbReference>
<dbReference type="SUPFAM" id="SSF81665">
    <property type="entry name" value="Calcium ATPase, transmembrane domain M"/>
    <property type="match status" value="1"/>
</dbReference>
<evidence type="ECO:0000256" key="2">
    <source>
        <dbReference type="ARBA" id="ARBA00006024"/>
    </source>
</evidence>
<dbReference type="SUPFAM" id="SSF55008">
    <property type="entry name" value="HMA, heavy metal-associated domain"/>
    <property type="match status" value="1"/>
</dbReference>
<dbReference type="EMBL" id="JAXCLX010000003">
    <property type="protein sequence ID" value="MDY0873440.1"/>
    <property type="molecule type" value="Genomic_DNA"/>
</dbReference>
<comment type="similarity">
    <text evidence="2 10">Belongs to the cation transport ATPase (P-type) (TC 3.A.3) family. Type IB subfamily.</text>
</comment>
<dbReference type="Proteomes" id="UP001271769">
    <property type="component" value="Unassembled WGS sequence"/>
</dbReference>
<keyword evidence="7" id="KW-1278">Translocase</keyword>
<dbReference type="NCBIfam" id="TIGR01511">
    <property type="entry name" value="ATPase-IB1_Cu"/>
    <property type="match status" value="1"/>
</dbReference>
<keyword evidence="8 10" id="KW-1133">Transmembrane helix</keyword>
<feature type="transmembrane region" description="Helical" evidence="10">
    <location>
        <begin position="691"/>
        <end position="711"/>
    </location>
</feature>
<feature type="transmembrane region" description="Helical" evidence="10">
    <location>
        <begin position="669"/>
        <end position="685"/>
    </location>
</feature>
<evidence type="ECO:0000259" key="11">
    <source>
        <dbReference type="PROSITE" id="PS50846"/>
    </source>
</evidence>
<dbReference type="Gene3D" id="3.40.50.1000">
    <property type="entry name" value="HAD superfamily/HAD-like"/>
    <property type="match status" value="1"/>
</dbReference>
<name>A0ABU5E2M4_9PROT</name>
<dbReference type="SUPFAM" id="SSF81653">
    <property type="entry name" value="Calcium ATPase, transduction domain A"/>
    <property type="match status" value="1"/>
</dbReference>
<dbReference type="Gene3D" id="2.70.150.10">
    <property type="entry name" value="Calcium-transporting ATPase, cytoplasmic transduction domain A"/>
    <property type="match status" value="1"/>
</dbReference>
<dbReference type="CDD" id="cd02094">
    <property type="entry name" value="P-type_ATPase_Cu-like"/>
    <property type="match status" value="1"/>
</dbReference>
<gene>
    <name evidence="12" type="ORF">SMD31_15985</name>
</gene>
<dbReference type="RefSeq" id="WP_320501914.1">
    <property type="nucleotide sequence ID" value="NZ_JAXCLX010000003.1"/>
</dbReference>
<dbReference type="NCBIfam" id="TIGR01525">
    <property type="entry name" value="ATPase-IB_hvy"/>
    <property type="match status" value="1"/>
</dbReference>
<keyword evidence="4 10" id="KW-0479">Metal-binding</keyword>
<evidence type="ECO:0000256" key="9">
    <source>
        <dbReference type="ARBA" id="ARBA00023136"/>
    </source>
</evidence>
<reference evidence="12 13" key="1">
    <citation type="journal article" date="2013" name="Antonie Van Leeuwenhoek">
        <title>Dongia rigui sp. nov., isolated from freshwater of a large wetland in Korea.</title>
        <authorList>
            <person name="Baik K.S."/>
            <person name="Hwang Y.M."/>
            <person name="Choi J.S."/>
            <person name="Kwon J."/>
            <person name="Seong C.N."/>
        </authorList>
    </citation>
    <scope>NUCLEOTIDE SEQUENCE [LARGE SCALE GENOMIC DNA]</scope>
    <source>
        <strain evidence="12 13">04SU4-P</strain>
    </source>
</reference>
<dbReference type="NCBIfam" id="TIGR01494">
    <property type="entry name" value="ATPase_P-type"/>
    <property type="match status" value="2"/>
</dbReference>
<organism evidence="12 13">
    <name type="scientific">Dongia rigui</name>
    <dbReference type="NCBI Taxonomy" id="940149"/>
    <lineage>
        <taxon>Bacteria</taxon>
        <taxon>Pseudomonadati</taxon>
        <taxon>Pseudomonadota</taxon>
        <taxon>Alphaproteobacteria</taxon>
        <taxon>Rhodospirillales</taxon>
        <taxon>Dongiaceae</taxon>
        <taxon>Dongia</taxon>
    </lineage>
</organism>
<dbReference type="SUPFAM" id="SSF56784">
    <property type="entry name" value="HAD-like"/>
    <property type="match status" value="1"/>
</dbReference>